<feature type="compositionally biased region" description="Basic and acidic residues" evidence="2">
    <location>
        <begin position="2302"/>
        <end position="2333"/>
    </location>
</feature>
<dbReference type="PANTHER" id="PTHR17271">
    <property type="entry name" value="PLECKSTRIN HOMOLOGY PH DOMAIN-CONTAINING PROTEIN"/>
    <property type="match status" value="1"/>
</dbReference>
<dbReference type="SUPFAM" id="SSF50729">
    <property type="entry name" value="PH domain-like"/>
    <property type="match status" value="2"/>
</dbReference>
<dbReference type="Pfam" id="PF00169">
    <property type="entry name" value="PH"/>
    <property type="match status" value="2"/>
</dbReference>
<protein>
    <recommendedName>
        <fullName evidence="3">PH domain-containing protein</fullName>
    </recommendedName>
</protein>
<dbReference type="Gene3D" id="2.30.29.30">
    <property type="entry name" value="Pleckstrin-homology domain (PH domain)/Phosphotyrosine-binding domain (PTB)"/>
    <property type="match status" value="2"/>
</dbReference>
<feature type="compositionally biased region" description="Low complexity" evidence="2">
    <location>
        <begin position="246"/>
        <end position="261"/>
    </location>
</feature>
<gene>
    <name evidence="4" type="ORF">OTU49_015953</name>
</gene>
<feature type="compositionally biased region" description="Polar residues" evidence="2">
    <location>
        <begin position="631"/>
        <end position="647"/>
    </location>
</feature>
<evidence type="ECO:0000313" key="4">
    <source>
        <dbReference type="EMBL" id="KAK8748703.1"/>
    </source>
</evidence>
<dbReference type="PANTHER" id="PTHR17271:SF1">
    <property type="entry name" value="PROTEIN OUTSPREAD"/>
    <property type="match status" value="1"/>
</dbReference>
<dbReference type="InterPro" id="IPR011993">
    <property type="entry name" value="PH-like_dom_sf"/>
</dbReference>
<feature type="compositionally biased region" description="Low complexity" evidence="2">
    <location>
        <begin position="946"/>
        <end position="957"/>
    </location>
</feature>
<dbReference type="InterPro" id="IPR001849">
    <property type="entry name" value="PH_domain"/>
</dbReference>
<feature type="region of interest" description="Disordered" evidence="2">
    <location>
        <begin position="228"/>
        <end position="298"/>
    </location>
</feature>
<keyword evidence="5" id="KW-1185">Reference proteome</keyword>
<feature type="compositionally biased region" description="Polar residues" evidence="2">
    <location>
        <begin position="1886"/>
        <end position="1900"/>
    </location>
</feature>
<feature type="region of interest" description="Disordered" evidence="2">
    <location>
        <begin position="1884"/>
        <end position="1923"/>
    </location>
</feature>
<dbReference type="EMBL" id="JARKIK010000011">
    <property type="protein sequence ID" value="KAK8748703.1"/>
    <property type="molecule type" value="Genomic_DNA"/>
</dbReference>
<feature type="compositionally biased region" description="Basic residues" evidence="2">
    <location>
        <begin position="1904"/>
        <end position="1915"/>
    </location>
</feature>
<sequence>MSNYKSDCRKFQPNIFNKSKCTNCFRQREEHSAEALESNRASRKVSKCGYLFVAPDWDFSIPLNRTKRWQRRWFVLYDDGELTYSVDDHPATIPQGVIDMNRVLEVSQAEDVTGNQFSLAIAAPERVTFIKGTCREESRWWMDVLSVFPRTHKQQGRHKRNATFPGIKSTTVLKQSMVLQSPSATLAPTTFETPIGQRVRFHSCTTDPLGGRPPSAPAMDIDEDVFPTKDLSTTNTSIPPSSQTQTPLYHSTPLSSLPPSTRMLRDEHKENTPPFTEDYADNPPTSESPPTQDKLSHKFRTRRAIKREARGLTQPRTGEVTRRQLLTDLEETKREEKLKDIADSITRLRGSPTLSYINTKPGVGDVKPTRERDTQEEMEGSPNHSKTPSQDKTDSSHPDHVRGDPDGCGLELSPPYTANPDLQRVDLPAEDLLYIKKGWLMKQSLNQDWNKYWFVLRGTGLMFYRDPSAEDNGILDGIIDLSVAKSIEECEVARNYGFTIMTWEEKRYVFSAVTSGIRGNWVQALRNAANLKESKDRPLTLGEQIEKEIVAKKERHNSQGSNFESMAAERDQGSDVHNESISSANSRYAFSSDDEYRTASETSTSSHIQTNEDYFEWGEKEGKSTKKLLSESTIFPNPGSSPTTASSDCCDKLSLDASQNLPSSPPLARTPISRVKDRARSRSNSRSRSSKRSRSSPPSSRRSTRDTFPAVADDDVVVTCYSETGSLHSISDLGDQQQQQQQPEKESSATTLIGSGDALLVDLLETQVESLKAKLEQTQSSSSRSREKLELDLTEARETIASLLAELTRLQKNLEVCEGDLDRSEREVDKLRHDKEEITSDTDNLRHRVTSLEMQIKELLDRVEEQEHDLSEKVSCANELNEMRKKYLKEREEWEEKVNSEEKKFLELSAAQASHHDDVVQRLNRSLQEAEKRIQGLVSELETERSNMSSQKKMSNSPEVTGLRKENQELTSKLEQLTSELSRMRDSLKSEKSEAYKWKDLVKELRSLLDGKNEEIERKREEVDGLRDSLKVTQRELEHTADRLHRGIEENETLCSRIRELERQRQDKDRRASSNLSISSSRERFSSKKNLPRINSISDLTNFDFTLEPEELDKEQLVDEYNELRLRFEKAVNEIKALKREIREVQNQQDEMELSNLKLKQDLKGSEGDFNSQLSLMTCRIQDLTNKLTNSEKQVRLLKQKISRAESRDRRRTQSLKGRESFALSRDMELKLSQLEAKIEQLLQLEVALPDVEEETKGGNGQAKEPKMAKRSKSFDEATKASRLRRKSLDSPSSSEAMKAIVRLNTLESKVISLTGEAVTTPAPSEAAAAAKTPAQPRSPTHPASPLKSPIRSPSLPRKTLRSPRVTPEKVVKLSRSDSETKHLRQKLVGLEKVLSTLQSQLSECVAWAGSVECVCSCGAPGISSLQQRLNTAIKLAQLRHTPLDQAEVTKLRPLVMRLQDMLRDKLTELADRRDHFKAAGKWTREMQLKLFAERLAYETVVLTQVAQVVQVAQRPHMYEASVKLQELIEAHRKLSFLEKKLTNPDFDMETMAPLDFYTSLLAEKLVVQGEVASSICPQSTGGRTPTVPVSALTETCRDLQSRLLDRERSLANLITQYKEGKLHEVAVVMARETVTGTGPPHDDSVLLEEVRMREVWSMAQDLVGQELVNIEAAQSLMRLSNLLTKNSMPASTITQPTAATIERWHTAAEESLRQEMEEAVFTLSNKYEAVLAQYRAGDTAIINSVSASMDMVLSEFAAVVAQKAVIDGQLAVVQSDGETTSSTCEPLTIVEDTRDTVGSASDVVASEAHLLMFLGGCDSSLESILQPALDQAEFTYMYNKASAQGTSELSSLVIQAASQSKVDVSPTALKPTSVLTTMIKDGENESSFNLSQSSPTKMPTSPKVKRKSENRRSRRASDITGMTDGCRQCEELRQEVAKLKRNLDSRRIKERDAECKQCLDYMNTLKVLEQDHKIALSALQAQHDDEILRLREEIQHELPTRDSDDELTELKRRLCLLEDGYEAQINALKEQYEEALGSQPDMCEEKVRQRYQVEIEHLRGLCEKGLGAMENSHKRMLAELEEKHRRELAALQAEKEQALAEETQATLAALDAMRKAHESEVQREIAKFKEEFIKKMQSGHDIGAIHKEHEAEMEDIRHEILSLSQKYSIKCLESAALEEKVEILTKQLTDANKQLFDLEARNKQLKAHLSAQVSQLQDDSGRDTTTRLRLRESELVLRNEEIARLTQQLQQAQSHEADLGDLCRQLGHFLKAERQLRTDEVCALREKLEHIILTAANMQEQQRDTNSEGSTEDKSPVRRGEGLSVTHSKELMRSPSCPRLSGFSSFLSVGPSQGGAGPPSQKSTDLPSPLAGMVASRKKVFETQKTFTENL</sequence>
<feature type="compositionally biased region" description="Basic and acidic residues" evidence="2">
    <location>
        <begin position="1264"/>
        <end position="1280"/>
    </location>
</feature>
<feature type="region of interest" description="Disordered" evidence="2">
    <location>
        <begin position="1321"/>
        <end position="1379"/>
    </location>
</feature>
<feature type="region of interest" description="Disordered" evidence="2">
    <location>
        <begin position="1253"/>
        <end position="1296"/>
    </location>
</feature>
<feature type="compositionally biased region" description="Basic and acidic residues" evidence="2">
    <location>
        <begin position="389"/>
        <end position="405"/>
    </location>
</feature>
<evidence type="ECO:0000259" key="3">
    <source>
        <dbReference type="PROSITE" id="PS50003"/>
    </source>
</evidence>
<accession>A0AAW0YAF9</accession>
<feature type="compositionally biased region" description="Polar residues" evidence="2">
    <location>
        <begin position="283"/>
        <end position="293"/>
    </location>
</feature>
<feature type="compositionally biased region" description="Basic residues" evidence="2">
    <location>
        <begin position="681"/>
        <end position="694"/>
    </location>
</feature>
<dbReference type="GO" id="GO:0015629">
    <property type="term" value="C:actin cytoskeleton"/>
    <property type="evidence" value="ECO:0007669"/>
    <property type="project" value="TreeGrafter"/>
</dbReference>
<evidence type="ECO:0000313" key="5">
    <source>
        <dbReference type="Proteomes" id="UP001445076"/>
    </source>
</evidence>
<feature type="region of interest" description="Disordered" evidence="2">
    <location>
        <begin position="1200"/>
        <end position="1220"/>
    </location>
</feature>
<dbReference type="PROSITE" id="PS50003">
    <property type="entry name" value="PH_DOMAIN"/>
    <property type="match status" value="2"/>
</dbReference>
<dbReference type="SMART" id="SM00233">
    <property type="entry name" value="PH"/>
    <property type="match status" value="2"/>
</dbReference>
<dbReference type="InterPro" id="IPR039597">
    <property type="entry name" value="M-RIP_PH"/>
</dbReference>
<feature type="region of interest" description="Disordered" evidence="2">
    <location>
        <begin position="2297"/>
        <end position="2371"/>
    </location>
</feature>
<feature type="region of interest" description="Disordered" evidence="2">
    <location>
        <begin position="941"/>
        <end position="969"/>
    </location>
</feature>
<feature type="region of interest" description="Disordered" evidence="2">
    <location>
        <begin position="551"/>
        <end position="588"/>
    </location>
</feature>
<dbReference type="CDD" id="cd13275">
    <property type="entry name" value="PH_M-RIP"/>
    <property type="match status" value="1"/>
</dbReference>
<feature type="coiled-coil region" evidence="1">
    <location>
        <begin position="2147"/>
        <end position="2209"/>
    </location>
</feature>
<feature type="compositionally biased region" description="Basic and acidic residues" evidence="2">
    <location>
        <begin position="1367"/>
        <end position="1379"/>
    </location>
</feature>
<feature type="compositionally biased region" description="Basic and acidic residues" evidence="2">
    <location>
        <begin position="567"/>
        <end position="578"/>
    </location>
</feature>
<feature type="domain" description="PH" evidence="3">
    <location>
        <begin position="44"/>
        <end position="150"/>
    </location>
</feature>
<dbReference type="GO" id="GO:0051015">
    <property type="term" value="F:actin filament binding"/>
    <property type="evidence" value="ECO:0007669"/>
    <property type="project" value="TreeGrafter"/>
</dbReference>
<keyword evidence="1" id="KW-0175">Coiled coil</keyword>
<organism evidence="4 5">
    <name type="scientific">Cherax quadricarinatus</name>
    <name type="common">Australian red claw crayfish</name>
    <dbReference type="NCBI Taxonomy" id="27406"/>
    <lineage>
        <taxon>Eukaryota</taxon>
        <taxon>Metazoa</taxon>
        <taxon>Ecdysozoa</taxon>
        <taxon>Arthropoda</taxon>
        <taxon>Crustacea</taxon>
        <taxon>Multicrustacea</taxon>
        <taxon>Malacostraca</taxon>
        <taxon>Eumalacostraca</taxon>
        <taxon>Eucarida</taxon>
        <taxon>Decapoda</taxon>
        <taxon>Pleocyemata</taxon>
        <taxon>Astacidea</taxon>
        <taxon>Parastacoidea</taxon>
        <taxon>Parastacidae</taxon>
        <taxon>Cherax</taxon>
    </lineage>
</organism>
<dbReference type="Proteomes" id="UP001445076">
    <property type="component" value="Unassembled WGS sequence"/>
</dbReference>
<feature type="compositionally biased region" description="Low complexity" evidence="2">
    <location>
        <begin position="1321"/>
        <end position="1335"/>
    </location>
</feature>
<dbReference type="InterPro" id="IPR052223">
    <property type="entry name" value="Actin_Cytoskeleton_Reg"/>
</dbReference>
<comment type="caution">
    <text evidence="4">The sequence shown here is derived from an EMBL/GenBank/DDBJ whole genome shotgun (WGS) entry which is preliminary data.</text>
</comment>
<proteinExistence type="predicted"/>
<evidence type="ECO:0000256" key="2">
    <source>
        <dbReference type="SAM" id="MobiDB-lite"/>
    </source>
</evidence>
<feature type="compositionally biased region" description="Polar residues" evidence="2">
    <location>
        <begin position="579"/>
        <end position="588"/>
    </location>
</feature>
<evidence type="ECO:0000256" key="1">
    <source>
        <dbReference type="SAM" id="Coils"/>
    </source>
</evidence>
<feature type="region of interest" description="Disordered" evidence="2">
    <location>
        <begin position="1064"/>
        <end position="1083"/>
    </location>
</feature>
<feature type="region of interest" description="Disordered" evidence="2">
    <location>
        <begin position="631"/>
        <end position="709"/>
    </location>
</feature>
<name>A0AAW0YAF9_CHEQU</name>
<feature type="region of interest" description="Disordered" evidence="2">
    <location>
        <begin position="352"/>
        <end position="421"/>
    </location>
</feature>
<feature type="compositionally biased region" description="Polar residues" evidence="2">
    <location>
        <begin position="230"/>
        <end position="245"/>
    </location>
</feature>
<feature type="coiled-coil region" evidence="1">
    <location>
        <begin position="1923"/>
        <end position="1950"/>
    </location>
</feature>
<dbReference type="CDD" id="cd01236">
    <property type="entry name" value="PH_RIP"/>
    <property type="match status" value="1"/>
</dbReference>
<feature type="domain" description="PH" evidence="3">
    <location>
        <begin position="433"/>
        <end position="530"/>
    </location>
</feature>
<feature type="coiled-coil region" evidence="1">
    <location>
        <begin position="2075"/>
        <end position="2121"/>
    </location>
</feature>
<dbReference type="Gene3D" id="1.10.287.1490">
    <property type="match status" value="1"/>
</dbReference>
<reference evidence="4 5" key="1">
    <citation type="journal article" date="2024" name="BMC Genomics">
        <title>Genome assembly of redclaw crayfish (Cherax quadricarinatus) provides insights into its immune adaptation and hypoxia tolerance.</title>
        <authorList>
            <person name="Liu Z."/>
            <person name="Zheng J."/>
            <person name="Li H."/>
            <person name="Fang K."/>
            <person name="Wang S."/>
            <person name="He J."/>
            <person name="Zhou D."/>
            <person name="Weng S."/>
            <person name="Chi M."/>
            <person name="Gu Z."/>
            <person name="He J."/>
            <person name="Li F."/>
            <person name="Wang M."/>
        </authorList>
    </citation>
    <scope>NUCLEOTIDE SEQUENCE [LARGE SCALE GENOMIC DNA]</scope>
    <source>
        <strain evidence="4">ZL_2023a</strain>
    </source>
</reference>